<sequence>MLHTQAAFADRILAWFDQHGRKDLPWQQHKTPYSVWVSEIMLQQTQVSTVIPFYQRFMARFPDVLSLANAPQDEVLHHWTGLGYYARARNLQKAAQQIRDNHKGQFPTDLHQVMALPGIGRSTAGAILSLACGQSHAILDGNVKRVLGRFAAIEGWPGEKKVETQMWQLAERLTPLSRTGDYTQAMMDMGATLCTRTKPKCHACPISDDCQAKELGRQSEFPGKKVRKAIPTRHTIMLLPKWQNQVLVYKRPPAGLWGGLWGFFEVSQESQIAGRAIELGLQDFTLTELAGFRHTFSHFHLDIRPVLLELHSAPQASSVQEQELLWYQLDHPANIGLAAPTKTLFSTLRQIDTSAA</sequence>
<organism evidence="16 17">
    <name type="scientific">Bowmanella denitrificans</name>
    <dbReference type="NCBI Taxonomy" id="366582"/>
    <lineage>
        <taxon>Bacteria</taxon>
        <taxon>Pseudomonadati</taxon>
        <taxon>Pseudomonadota</taxon>
        <taxon>Gammaproteobacteria</taxon>
        <taxon>Alteromonadales</taxon>
        <taxon>Alteromonadaceae</taxon>
        <taxon>Bowmanella</taxon>
    </lineage>
</organism>
<evidence type="ECO:0000259" key="15">
    <source>
        <dbReference type="SMART" id="SM00478"/>
    </source>
</evidence>
<protein>
    <recommendedName>
        <fullName evidence="5 14">Adenine DNA glycosylase</fullName>
        <ecNumber evidence="4 14">3.2.2.31</ecNumber>
    </recommendedName>
</protein>
<evidence type="ECO:0000256" key="4">
    <source>
        <dbReference type="ARBA" id="ARBA00012045"/>
    </source>
</evidence>
<dbReference type="InterPro" id="IPR000445">
    <property type="entry name" value="HhH_motif"/>
</dbReference>
<comment type="function">
    <text evidence="2">Adenine glycosylase active on G-A mispairs. MutY also corrects error-prone DNA synthesis past GO lesions which are due to the oxidatively damaged form of guanine: 7,8-dihydro-8-oxoguanine (8-oxo-dGTP).</text>
</comment>
<keyword evidence="13 14" id="KW-0326">Glycosidase</keyword>
<keyword evidence="8 14" id="KW-0227">DNA damage</keyword>
<dbReference type="SUPFAM" id="SSF48150">
    <property type="entry name" value="DNA-glycosylase"/>
    <property type="match status" value="1"/>
</dbReference>
<evidence type="ECO:0000256" key="7">
    <source>
        <dbReference type="ARBA" id="ARBA00022723"/>
    </source>
</evidence>
<dbReference type="Pfam" id="PF00633">
    <property type="entry name" value="HHH"/>
    <property type="match status" value="1"/>
</dbReference>
<keyword evidence="10 14" id="KW-0408">Iron</keyword>
<evidence type="ECO:0000313" key="16">
    <source>
        <dbReference type="EMBL" id="GAA0374285.1"/>
    </source>
</evidence>
<dbReference type="InterPro" id="IPR011257">
    <property type="entry name" value="DNA_glycosylase"/>
</dbReference>
<evidence type="ECO:0000256" key="5">
    <source>
        <dbReference type="ARBA" id="ARBA00022023"/>
    </source>
</evidence>
<dbReference type="PANTHER" id="PTHR42944">
    <property type="entry name" value="ADENINE DNA GLYCOSYLASE"/>
    <property type="match status" value="1"/>
</dbReference>
<keyword evidence="6" id="KW-0004">4Fe-4S</keyword>
<name>A0ABN0XVT6_9ALTE</name>
<dbReference type="Gene3D" id="3.90.79.10">
    <property type="entry name" value="Nucleoside Triphosphate Pyrophosphohydrolase"/>
    <property type="match status" value="1"/>
</dbReference>
<keyword evidence="9" id="KW-0378">Hydrolase</keyword>
<dbReference type="Proteomes" id="UP001501757">
    <property type="component" value="Unassembled WGS sequence"/>
</dbReference>
<accession>A0ABN0XVT6</accession>
<keyword evidence="11" id="KW-0411">Iron-sulfur</keyword>
<evidence type="ECO:0000256" key="12">
    <source>
        <dbReference type="ARBA" id="ARBA00023204"/>
    </source>
</evidence>
<dbReference type="Gene3D" id="1.10.340.30">
    <property type="entry name" value="Hypothetical protein, domain 2"/>
    <property type="match status" value="1"/>
</dbReference>
<dbReference type="NCBIfam" id="TIGR01084">
    <property type="entry name" value="mutY"/>
    <property type="match status" value="1"/>
</dbReference>
<proteinExistence type="inferred from homology"/>
<dbReference type="InterPro" id="IPR004036">
    <property type="entry name" value="Endonuclease-III-like_CS2"/>
</dbReference>
<dbReference type="Pfam" id="PF00730">
    <property type="entry name" value="HhH-GPD"/>
    <property type="match status" value="1"/>
</dbReference>
<keyword evidence="17" id="KW-1185">Reference proteome</keyword>
<evidence type="ECO:0000256" key="8">
    <source>
        <dbReference type="ARBA" id="ARBA00022763"/>
    </source>
</evidence>
<evidence type="ECO:0000313" key="17">
    <source>
        <dbReference type="Proteomes" id="UP001501757"/>
    </source>
</evidence>
<evidence type="ECO:0000256" key="3">
    <source>
        <dbReference type="ARBA" id="ARBA00008343"/>
    </source>
</evidence>
<dbReference type="InterPro" id="IPR004035">
    <property type="entry name" value="Endouclease-III_FeS-bd_BS"/>
</dbReference>
<dbReference type="InterPro" id="IPR003265">
    <property type="entry name" value="HhH-GPD_domain"/>
</dbReference>
<dbReference type="PANTHER" id="PTHR42944:SF1">
    <property type="entry name" value="ADENINE DNA GLYCOSYLASE"/>
    <property type="match status" value="1"/>
</dbReference>
<evidence type="ECO:0000256" key="10">
    <source>
        <dbReference type="ARBA" id="ARBA00023004"/>
    </source>
</evidence>
<evidence type="ECO:0000256" key="6">
    <source>
        <dbReference type="ARBA" id="ARBA00022485"/>
    </source>
</evidence>
<dbReference type="NCBIfam" id="NF008132">
    <property type="entry name" value="PRK10880.1"/>
    <property type="match status" value="1"/>
</dbReference>
<comment type="similarity">
    <text evidence="3 14">Belongs to the Nth/MutY family.</text>
</comment>
<evidence type="ECO:0000256" key="1">
    <source>
        <dbReference type="ARBA" id="ARBA00000843"/>
    </source>
</evidence>
<dbReference type="SUPFAM" id="SSF55811">
    <property type="entry name" value="Nudix"/>
    <property type="match status" value="1"/>
</dbReference>
<evidence type="ECO:0000256" key="11">
    <source>
        <dbReference type="ARBA" id="ARBA00023014"/>
    </source>
</evidence>
<gene>
    <name evidence="16" type="primary">mutY</name>
    <name evidence="16" type="ORF">GCM10009092_43140</name>
</gene>
<dbReference type="CDD" id="cd03431">
    <property type="entry name" value="NUDIX_DNA_Glycosylase_C-MutY"/>
    <property type="match status" value="1"/>
</dbReference>
<dbReference type="InterPro" id="IPR023170">
    <property type="entry name" value="HhH_base_excis_C"/>
</dbReference>
<evidence type="ECO:0000256" key="14">
    <source>
        <dbReference type="RuleBase" id="RU365096"/>
    </source>
</evidence>
<evidence type="ECO:0000256" key="9">
    <source>
        <dbReference type="ARBA" id="ARBA00022801"/>
    </source>
</evidence>
<reference evidence="16 17" key="1">
    <citation type="journal article" date="2019" name="Int. J. Syst. Evol. Microbiol.">
        <title>The Global Catalogue of Microorganisms (GCM) 10K type strain sequencing project: providing services to taxonomists for standard genome sequencing and annotation.</title>
        <authorList>
            <consortium name="The Broad Institute Genomics Platform"/>
            <consortium name="The Broad Institute Genome Sequencing Center for Infectious Disease"/>
            <person name="Wu L."/>
            <person name="Ma J."/>
        </authorList>
    </citation>
    <scope>NUCLEOTIDE SEQUENCE [LARGE SCALE GENOMIC DNA]</scope>
    <source>
        <strain evidence="16 17">JCM 13378</strain>
    </source>
</reference>
<dbReference type="EC" id="3.2.2.31" evidence="4 14"/>
<dbReference type="EMBL" id="BAAAEI010000031">
    <property type="protein sequence ID" value="GAA0374285.1"/>
    <property type="molecule type" value="Genomic_DNA"/>
</dbReference>
<dbReference type="Pfam" id="PF14815">
    <property type="entry name" value="NUDIX_4"/>
    <property type="match status" value="1"/>
</dbReference>
<dbReference type="Pfam" id="PF10576">
    <property type="entry name" value="EndIII_4Fe-2S"/>
    <property type="match status" value="1"/>
</dbReference>
<keyword evidence="12" id="KW-0234">DNA repair</keyword>
<dbReference type="InterPro" id="IPR003651">
    <property type="entry name" value="Endonuclease3_FeS-loop_motif"/>
</dbReference>
<dbReference type="Gene3D" id="1.10.1670.10">
    <property type="entry name" value="Helix-hairpin-Helix base-excision DNA repair enzymes (C-terminal)"/>
    <property type="match status" value="1"/>
</dbReference>
<dbReference type="InterPro" id="IPR015797">
    <property type="entry name" value="NUDIX_hydrolase-like_dom_sf"/>
</dbReference>
<dbReference type="InterPro" id="IPR029119">
    <property type="entry name" value="MutY_C"/>
</dbReference>
<dbReference type="SMART" id="SM00478">
    <property type="entry name" value="ENDO3c"/>
    <property type="match status" value="1"/>
</dbReference>
<comment type="catalytic activity">
    <reaction evidence="1 14">
        <text>Hydrolyzes free adenine bases from 7,8-dihydro-8-oxoguanine:adenine mismatched double-stranded DNA, leaving an apurinic site.</text>
        <dbReference type="EC" id="3.2.2.31"/>
    </reaction>
</comment>
<dbReference type="InterPro" id="IPR005760">
    <property type="entry name" value="A/G_AdeGlyc_MutY"/>
</dbReference>
<dbReference type="InterPro" id="IPR044298">
    <property type="entry name" value="MIG/MutY"/>
</dbReference>
<dbReference type="CDD" id="cd00056">
    <property type="entry name" value="ENDO3c"/>
    <property type="match status" value="1"/>
</dbReference>
<dbReference type="PROSITE" id="PS00764">
    <property type="entry name" value="ENDONUCLEASE_III_1"/>
    <property type="match status" value="1"/>
</dbReference>
<dbReference type="SMART" id="SM00525">
    <property type="entry name" value="FES"/>
    <property type="match status" value="1"/>
</dbReference>
<feature type="domain" description="HhH-GPD" evidence="15">
    <location>
        <begin position="41"/>
        <end position="192"/>
    </location>
</feature>
<comment type="caution">
    <text evidence="16">The sequence shown here is derived from an EMBL/GenBank/DDBJ whole genome shotgun (WGS) entry which is preliminary data.</text>
</comment>
<comment type="cofactor">
    <cofactor evidence="14">
        <name>[4Fe-4S] cluster</name>
        <dbReference type="ChEBI" id="CHEBI:49883"/>
    </cofactor>
    <text evidence="14">Binds 1 [4Fe-4S] cluster.</text>
</comment>
<keyword evidence="7" id="KW-0479">Metal-binding</keyword>
<dbReference type="PROSITE" id="PS01155">
    <property type="entry name" value="ENDONUCLEASE_III_2"/>
    <property type="match status" value="1"/>
</dbReference>
<dbReference type="RefSeq" id="WP_343847462.1">
    <property type="nucleotide sequence ID" value="NZ_BAAAEI010000031.1"/>
</dbReference>
<evidence type="ECO:0000256" key="13">
    <source>
        <dbReference type="ARBA" id="ARBA00023295"/>
    </source>
</evidence>
<evidence type="ECO:0000256" key="2">
    <source>
        <dbReference type="ARBA" id="ARBA00002933"/>
    </source>
</evidence>